<feature type="domain" description="Fibronectin type-III" evidence="3">
    <location>
        <begin position="33"/>
        <end position="129"/>
    </location>
</feature>
<evidence type="ECO:0000313" key="6">
    <source>
        <dbReference type="Proteomes" id="UP000095350"/>
    </source>
</evidence>
<name>A0A173SQH2_9FIRM</name>
<evidence type="ECO:0000313" key="4">
    <source>
        <dbReference type="EMBL" id="CUM92613.1"/>
    </source>
</evidence>
<evidence type="ECO:0000259" key="3">
    <source>
        <dbReference type="PROSITE" id="PS50853"/>
    </source>
</evidence>
<dbReference type="Gene3D" id="2.60.40.10">
    <property type="entry name" value="Immunoglobulins"/>
    <property type="match status" value="4"/>
</dbReference>
<dbReference type="Proteomes" id="UP000284465">
    <property type="component" value="Unassembled WGS sequence"/>
</dbReference>
<gene>
    <name evidence="5" type="ORF">DW927_16690</name>
    <name evidence="4" type="ORF">ERS852572_01125</name>
</gene>
<dbReference type="PROSITE" id="PS50853">
    <property type="entry name" value="FN3"/>
    <property type="match status" value="1"/>
</dbReference>
<reference evidence="4 6" key="1">
    <citation type="submission" date="2015-09" db="EMBL/GenBank/DDBJ databases">
        <authorList>
            <consortium name="Pathogen Informatics"/>
        </authorList>
    </citation>
    <scope>NUCLEOTIDE SEQUENCE [LARGE SCALE GENOMIC DNA]</scope>
    <source>
        <strain evidence="4 6">2789STDY5834960</strain>
    </source>
</reference>
<evidence type="ECO:0000313" key="5">
    <source>
        <dbReference type="EMBL" id="RHA64866.1"/>
    </source>
</evidence>
<dbReference type="PaxDb" id="166486-ERS852572_01125"/>
<evidence type="ECO:0000256" key="2">
    <source>
        <dbReference type="SAM" id="SignalP"/>
    </source>
</evidence>
<evidence type="ECO:0000313" key="7">
    <source>
        <dbReference type="Proteomes" id="UP000284465"/>
    </source>
</evidence>
<dbReference type="AlphaFoldDB" id="A0A173SQH2"/>
<dbReference type="RefSeq" id="WP_015520704.1">
    <property type="nucleotide sequence ID" value="NZ_CABIYH010000007.1"/>
</dbReference>
<dbReference type="InterPro" id="IPR050991">
    <property type="entry name" value="ECM_Regulatory_Proteins"/>
</dbReference>
<keyword evidence="1" id="KW-0677">Repeat</keyword>
<proteinExistence type="predicted"/>
<protein>
    <submittedName>
        <fullName evidence="4 5">Fibronectin type III domain</fullName>
    </submittedName>
</protein>
<dbReference type="EMBL" id="QSFP01000026">
    <property type="protein sequence ID" value="RHA64866.1"/>
    <property type="molecule type" value="Genomic_DNA"/>
</dbReference>
<dbReference type="EMBL" id="CYXZ01000007">
    <property type="protein sequence ID" value="CUM92613.1"/>
    <property type="molecule type" value="Genomic_DNA"/>
</dbReference>
<dbReference type="InterPro" id="IPR036116">
    <property type="entry name" value="FN3_sf"/>
</dbReference>
<dbReference type="OrthoDB" id="9803752at2"/>
<dbReference type="SMART" id="SM00060">
    <property type="entry name" value="FN3"/>
    <property type="match status" value="3"/>
</dbReference>
<dbReference type="SUPFAM" id="SSF49265">
    <property type="entry name" value="Fibronectin type III"/>
    <property type="match status" value="2"/>
</dbReference>
<dbReference type="InterPro" id="IPR003961">
    <property type="entry name" value="FN3_dom"/>
</dbReference>
<dbReference type="STRING" id="166486.ERS852572_01125"/>
<feature type="signal peptide" evidence="2">
    <location>
        <begin position="1"/>
        <end position="29"/>
    </location>
</feature>
<evidence type="ECO:0000256" key="1">
    <source>
        <dbReference type="ARBA" id="ARBA00022737"/>
    </source>
</evidence>
<dbReference type="CDD" id="cd00063">
    <property type="entry name" value="FN3"/>
    <property type="match status" value="1"/>
</dbReference>
<sequence length="421" mass="46515">MLRKQTKKILVVMLFALTLVLAGRVDANAQTAAPAGVKQVKAGSSSVTVQWNAVMQNDICYYYRVSDDAGFKSNTTRSKRNYNASESYISGLSAGKSYYVQIGTSTTKSSSAPDDTAWSKAIEVVTVPEQVVSNSVKQTGAGTTSISLSWQAASGANCYKLTCYQSGTSENNASEIVSKKNSVKITGLKKNSRYQGHIYAGRTSSTGYTAYATSGGYYSNSAVTPTKITGVENTAFYPASNAAYFEWKKANAANGYEYIIYDNSKKKIYSGSRTSSASFRVSTNKLKKEQFYQIKVRGYVNLSNNKKAYGEWSDVLYFAKDPSYKLSVKTSKKKIQLNWKKVKGASNYTVYISDKQNSGYKKVGTYNSKKTSATIRKFGKKALKSGKTYYVRIDASKNVKVNKKSKTFKNTQYYTWKVKVK</sequence>
<dbReference type="InterPro" id="IPR013783">
    <property type="entry name" value="Ig-like_fold"/>
</dbReference>
<dbReference type="Pfam" id="PF00041">
    <property type="entry name" value="fn3"/>
    <property type="match status" value="1"/>
</dbReference>
<feature type="chain" id="PRO_5033731653" evidence="2">
    <location>
        <begin position="30"/>
        <end position="421"/>
    </location>
</feature>
<dbReference type="PANTHER" id="PTHR46708:SF2">
    <property type="entry name" value="FIBRONECTIN TYPE-III DOMAIN-CONTAINING PROTEIN"/>
    <property type="match status" value="1"/>
</dbReference>
<accession>A0A173SQH2</accession>
<dbReference type="PANTHER" id="PTHR46708">
    <property type="entry name" value="TENASCIN"/>
    <property type="match status" value="1"/>
</dbReference>
<dbReference type="Proteomes" id="UP000095350">
    <property type="component" value="Unassembled WGS sequence"/>
</dbReference>
<reference evidence="5 7" key="2">
    <citation type="submission" date="2018-08" db="EMBL/GenBank/DDBJ databases">
        <title>A genome reference for cultivated species of the human gut microbiota.</title>
        <authorList>
            <person name="Zou Y."/>
            <person name="Xue W."/>
            <person name="Luo G."/>
        </authorList>
    </citation>
    <scope>NUCLEOTIDE SEQUENCE [LARGE SCALE GENOMIC DNA]</scope>
    <source>
        <strain evidence="5 7">AM43-11</strain>
    </source>
</reference>
<organism evidence="4 6">
    <name type="scientific">Roseburia intestinalis</name>
    <dbReference type="NCBI Taxonomy" id="166486"/>
    <lineage>
        <taxon>Bacteria</taxon>
        <taxon>Bacillati</taxon>
        <taxon>Bacillota</taxon>
        <taxon>Clostridia</taxon>
        <taxon>Lachnospirales</taxon>
        <taxon>Lachnospiraceae</taxon>
        <taxon>Roseburia</taxon>
    </lineage>
</organism>
<keyword evidence="2" id="KW-0732">Signal</keyword>